<dbReference type="EMBL" id="JACIIZ010000007">
    <property type="protein sequence ID" value="MBB6252279.1"/>
    <property type="molecule type" value="Genomic_DNA"/>
</dbReference>
<sequence>MLICGDVNTGTVDIGVIYRVAGWVRLTMIYC</sequence>
<proteinExistence type="predicted"/>
<organism evidence="1 2">
    <name type="scientific">Nitrospirillum iridis</name>
    <dbReference type="NCBI Taxonomy" id="765888"/>
    <lineage>
        <taxon>Bacteria</taxon>
        <taxon>Pseudomonadati</taxon>
        <taxon>Pseudomonadota</taxon>
        <taxon>Alphaproteobacteria</taxon>
        <taxon>Rhodospirillales</taxon>
        <taxon>Azospirillaceae</taxon>
        <taxon>Nitrospirillum</taxon>
    </lineage>
</organism>
<gene>
    <name evidence="1" type="ORF">FHS74_002839</name>
</gene>
<name>A0A7X0B163_9PROT</name>
<evidence type="ECO:0000313" key="2">
    <source>
        <dbReference type="Proteomes" id="UP000539175"/>
    </source>
</evidence>
<comment type="caution">
    <text evidence="1">The sequence shown here is derived from an EMBL/GenBank/DDBJ whole genome shotgun (WGS) entry which is preliminary data.</text>
</comment>
<keyword evidence="2" id="KW-1185">Reference proteome</keyword>
<accession>A0A7X0B163</accession>
<dbReference type="AlphaFoldDB" id="A0A7X0B163"/>
<evidence type="ECO:0000313" key="1">
    <source>
        <dbReference type="EMBL" id="MBB6252279.1"/>
    </source>
</evidence>
<protein>
    <submittedName>
        <fullName evidence="1">Uncharacterized protein</fullName>
    </submittedName>
</protein>
<dbReference type="Proteomes" id="UP000539175">
    <property type="component" value="Unassembled WGS sequence"/>
</dbReference>
<reference evidence="1 2" key="1">
    <citation type="submission" date="2020-08" db="EMBL/GenBank/DDBJ databases">
        <title>Genomic Encyclopedia of Type Strains, Phase IV (KMG-IV): sequencing the most valuable type-strain genomes for metagenomic binning, comparative biology and taxonomic classification.</title>
        <authorList>
            <person name="Goeker M."/>
        </authorList>
    </citation>
    <scope>NUCLEOTIDE SEQUENCE [LARGE SCALE GENOMIC DNA]</scope>
    <source>
        <strain evidence="1 2">DSM 22198</strain>
    </source>
</reference>